<reference evidence="2" key="1">
    <citation type="submission" date="2020-07" db="EMBL/GenBank/DDBJ databases">
        <title>Ethylene signaling mediates host invasion by parasitic plants.</title>
        <authorList>
            <person name="Yoshida S."/>
        </authorList>
    </citation>
    <scope>NUCLEOTIDE SEQUENCE</scope>
    <source>
        <strain evidence="2">Okayama</strain>
    </source>
</reference>
<dbReference type="InterPro" id="IPR036047">
    <property type="entry name" value="F-box-like_dom_sf"/>
</dbReference>
<dbReference type="NCBIfam" id="TIGR01640">
    <property type="entry name" value="F_box_assoc_1"/>
    <property type="match status" value="1"/>
</dbReference>
<dbReference type="EMBL" id="BMAC01000222">
    <property type="protein sequence ID" value="GFP90675.1"/>
    <property type="molecule type" value="Genomic_DNA"/>
</dbReference>
<dbReference type="SMART" id="SM00256">
    <property type="entry name" value="FBOX"/>
    <property type="match status" value="1"/>
</dbReference>
<dbReference type="Gene3D" id="1.20.1280.50">
    <property type="match status" value="1"/>
</dbReference>
<gene>
    <name evidence="2" type="ORF">PHJA_001211600</name>
</gene>
<comment type="caution">
    <text evidence="2">The sequence shown here is derived from an EMBL/GenBank/DDBJ whole genome shotgun (WGS) entry which is preliminary data.</text>
</comment>
<dbReference type="Pfam" id="PF00646">
    <property type="entry name" value="F-box"/>
    <property type="match status" value="1"/>
</dbReference>
<dbReference type="InterPro" id="IPR001810">
    <property type="entry name" value="F-box_dom"/>
</dbReference>
<dbReference type="SUPFAM" id="SSF81383">
    <property type="entry name" value="F-box domain"/>
    <property type="match status" value="1"/>
</dbReference>
<feature type="domain" description="F-box" evidence="1">
    <location>
        <begin position="305"/>
        <end position="351"/>
    </location>
</feature>
<dbReference type="Pfam" id="PF07734">
    <property type="entry name" value="FBA_1"/>
    <property type="match status" value="1"/>
</dbReference>
<evidence type="ECO:0000313" key="2">
    <source>
        <dbReference type="EMBL" id="GFP90675.1"/>
    </source>
</evidence>
<organism evidence="2 3">
    <name type="scientific">Phtheirospermum japonicum</name>
    <dbReference type="NCBI Taxonomy" id="374723"/>
    <lineage>
        <taxon>Eukaryota</taxon>
        <taxon>Viridiplantae</taxon>
        <taxon>Streptophyta</taxon>
        <taxon>Embryophyta</taxon>
        <taxon>Tracheophyta</taxon>
        <taxon>Spermatophyta</taxon>
        <taxon>Magnoliopsida</taxon>
        <taxon>eudicotyledons</taxon>
        <taxon>Gunneridae</taxon>
        <taxon>Pentapetalae</taxon>
        <taxon>asterids</taxon>
        <taxon>lamiids</taxon>
        <taxon>Lamiales</taxon>
        <taxon>Orobanchaceae</taxon>
        <taxon>Orobanchaceae incertae sedis</taxon>
        <taxon>Phtheirospermum</taxon>
    </lineage>
</organism>
<dbReference type="InterPro" id="IPR050796">
    <property type="entry name" value="SCF_F-box_component"/>
</dbReference>
<evidence type="ECO:0000313" key="3">
    <source>
        <dbReference type="Proteomes" id="UP000653305"/>
    </source>
</evidence>
<dbReference type="PROSITE" id="PS50181">
    <property type="entry name" value="FBOX"/>
    <property type="match status" value="1"/>
</dbReference>
<dbReference type="PANTHER" id="PTHR31672:SF13">
    <property type="entry name" value="F-BOX PROTEIN CPR30-LIKE"/>
    <property type="match status" value="1"/>
</dbReference>
<accession>A0A830C5L8</accession>
<dbReference type="InterPro" id="IPR017451">
    <property type="entry name" value="F-box-assoc_interact_dom"/>
</dbReference>
<dbReference type="InterPro" id="IPR006527">
    <property type="entry name" value="F-box-assoc_dom_typ1"/>
</dbReference>
<proteinExistence type="predicted"/>
<protein>
    <submittedName>
        <fullName evidence="2">F-box/kelch-repeat protein at3g23880</fullName>
    </submittedName>
</protein>
<dbReference type="AlphaFoldDB" id="A0A830C5L8"/>
<name>A0A830C5L8_9LAMI</name>
<evidence type="ECO:0000259" key="1">
    <source>
        <dbReference type="PROSITE" id="PS50181"/>
    </source>
</evidence>
<dbReference type="Proteomes" id="UP000653305">
    <property type="component" value="Unassembled WGS sequence"/>
</dbReference>
<dbReference type="OrthoDB" id="591557at2759"/>
<keyword evidence="3" id="KW-1185">Reference proteome</keyword>
<sequence>MDLYTCSIQSLNSAVQIYPTTNDNILFDRIGFSCPFVKPDAIRLVGSCNGLVCVHLAPDVILLWNPTTGESKRLTHSGTCFEYPFYRFSFAFGYDELHDDYKVVEFLWLEPESGVLEIGIKVCSLRAGSWKILSNWPSGLIFGGMGKFLNGAVHWLVGDYDTRDDWVIVSLDLATDTFIELSLPNLNDDDVKVEVGILEGQLALYCEHNTHMDVWVMKEYGVSKSWTKAVQIPFLLNFRDHALTRPRPLLFSVDGKVLINYGTSLRIYDLRNPQSHQFSKFSGAFTVETTTYFESLVSPSLDNKVIIGRTMPPEIITEILLRLPVKSLTHFKSVSKEWRSFISGSRFVKAHLKTSTTKNNAKLIFGQRTIGMGLYTCSINSMIEGSVFSDPARALTGRDCLFRRQWESFVRSCVV</sequence>
<dbReference type="PANTHER" id="PTHR31672">
    <property type="entry name" value="BNACNNG10540D PROTEIN"/>
    <property type="match status" value="1"/>
</dbReference>